<accession>A0A181CA75</accession>
<reference evidence="5 6" key="1">
    <citation type="submission" date="2020-03" db="EMBL/GenBank/DDBJ databases">
        <title>Isolation of cellulose-producing strains, genome characterization and application of the synthesized cellulose films as an economical and sustainable material for piezoelectric sensor construction.</title>
        <authorList>
            <person name="Mangayil R.K."/>
        </authorList>
    </citation>
    <scope>NUCLEOTIDE SEQUENCE [LARGE SCALE GENOMIC DNA]</scope>
    <source>
        <strain evidence="5 6">ENS 9a1a</strain>
    </source>
</reference>
<dbReference type="InterPro" id="IPR006139">
    <property type="entry name" value="D-isomer_2_OHA_DH_cat_dom"/>
</dbReference>
<keyword evidence="2 4" id="KW-0560">Oxidoreductase</keyword>
<dbReference type="SUPFAM" id="SSF51735">
    <property type="entry name" value="NAD(P)-binding Rossmann-fold domains"/>
    <property type="match status" value="1"/>
</dbReference>
<dbReference type="AlphaFoldDB" id="A0A181CA75"/>
<name>A0A181CA75_9PROT</name>
<sequence length="320" mass="34356">MPHILIAGRLHPAGIALLDRTPGVTYDYVEDVSEASYAPLIARADALVLRTQPLSARTVEKADRLRIVSRHGVGYDAVDIHALDARGICLCIAGDVNSVSVAEHAMTLILACTKHLLAADHAVRDGQWAWRNRLMAGEVGGRRLLILGYGRAGRHLATMAAGFGMEIRAYDPFLSRRGAWPAGAVREVSGLEAGLEWADIISVNVPPADRPLLGEAELRHLRPGTIIVNTARGGVVDEPALARALADGRVAMAGLDVFDPEPPATDSPLLVSDRVILTPHIAGLTMQAAERMAVYSIRNVLDFFAGTLDPALIVNREFVK</sequence>
<dbReference type="RefSeq" id="WP_007398364.1">
    <property type="nucleotide sequence ID" value="NZ_CALMTF010000050.1"/>
</dbReference>
<dbReference type="EMBL" id="CP050139">
    <property type="protein sequence ID" value="QIP35271.1"/>
    <property type="molecule type" value="Genomic_DNA"/>
</dbReference>
<dbReference type="GeneID" id="85021926"/>
<dbReference type="InterPro" id="IPR029753">
    <property type="entry name" value="D-isomer_DH_CS"/>
</dbReference>
<dbReference type="Proteomes" id="UP000502533">
    <property type="component" value="Chromosome"/>
</dbReference>
<proteinExistence type="inferred from homology"/>
<dbReference type="PANTHER" id="PTHR42789">
    <property type="entry name" value="D-ISOMER SPECIFIC 2-HYDROXYACID DEHYDROGENASE FAMILY PROTEIN (AFU_ORTHOLOGUE AFUA_6G10090)"/>
    <property type="match status" value="1"/>
</dbReference>
<dbReference type="PANTHER" id="PTHR42789:SF1">
    <property type="entry name" value="D-ISOMER SPECIFIC 2-HYDROXYACID DEHYDROGENASE FAMILY PROTEIN (AFU_ORTHOLOGUE AFUA_6G10090)"/>
    <property type="match status" value="1"/>
</dbReference>
<dbReference type="KEGG" id="kre:GWK63_07150"/>
<evidence type="ECO:0000313" key="6">
    <source>
        <dbReference type="Proteomes" id="UP000502533"/>
    </source>
</evidence>
<evidence type="ECO:0000313" key="5">
    <source>
        <dbReference type="EMBL" id="QIP35271.1"/>
    </source>
</evidence>
<comment type="similarity">
    <text evidence="1 4">Belongs to the D-isomer specific 2-hydroxyacid dehydrogenase family.</text>
</comment>
<dbReference type="GO" id="GO:0051287">
    <property type="term" value="F:NAD binding"/>
    <property type="evidence" value="ECO:0007669"/>
    <property type="project" value="InterPro"/>
</dbReference>
<dbReference type="SUPFAM" id="SSF52283">
    <property type="entry name" value="Formate/glycerate dehydrogenase catalytic domain-like"/>
    <property type="match status" value="1"/>
</dbReference>
<dbReference type="InterPro" id="IPR050857">
    <property type="entry name" value="D-2-hydroxyacid_DH"/>
</dbReference>
<dbReference type="CDD" id="cd12173">
    <property type="entry name" value="PGDH_4"/>
    <property type="match status" value="1"/>
</dbReference>
<gene>
    <name evidence="5" type="ORF">GWK63_07150</name>
</gene>
<keyword evidence="3" id="KW-0520">NAD</keyword>
<dbReference type="InterPro" id="IPR006140">
    <property type="entry name" value="D-isomer_DH_NAD-bd"/>
</dbReference>
<dbReference type="Gene3D" id="3.40.50.720">
    <property type="entry name" value="NAD(P)-binding Rossmann-like Domain"/>
    <property type="match status" value="2"/>
</dbReference>
<keyword evidence="6" id="KW-1185">Reference proteome</keyword>
<evidence type="ECO:0000256" key="2">
    <source>
        <dbReference type="ARBA" id="ARBA00023002"/>
    </source>
</evidence>
<evidence type="ECO:0000256" key="4">
    <source>
        <dbReference type="RuleBase" id="RU003719"/>
    </source>
</evidence>
<evidence type="ECO:0000256" key="3">
    <source>
        <dbReference type="ARBA" id="ARBA00023027"/>
    </source>
</evidence>
<dbReference type="Pfam" id="PF02826">
    <property type="entry name" value="2-Hacid_dh_C"/>
    <property type="match status" value="1"/>
</dbReference>
<dbReference type="PROSITE" id="PS00671">
    <property type="entry name" value="D_2_HYDROXYACID_DH_3"/>
    <property type="match status" value="1"/>
</dbReference>
<dbReference type="GO" id="GO:0016616">
    <property type="term" value="F:oxidoreductase activity, acting on the CH-OH group of donors, NAD or NADP as acceptor"/>
    <property type="evidence" value="ECO:0007669"/>
    <property type="project" value="InterPro"/>
</dbReference>
<dbReference type="Pfam" id="PF00389">
    <property type="entry name" value="2-Hacid_dh"/>
    <property type="match status" value="1"/>
</dbReference>
<protein>
    <submittedName>
        <fullName evidence="5">Hydroxyacid dehydrogenase</fullName>
    </submittedName>
</protein>
<organism evidence="5 6">
    <name type="scientific">Komagataeibacter rhaeticus</name>
    <dbReference type="NCBI Taxonomy" id="215221"/>
    <lineage>
        <taxon>Bacteria</taxon>
        <taxon>Pseudomonadati</taxon>
        <taxon>Pseudomonadota</taxon>
        <taxon>Alphaproteobacteria</taxon>
        <taxon>Acetobacterales</taxon>
        <taxon>Acetobacteraceae</taxon>
        <taxon>Komagataeibacter</taxon>
    </lineage>
</organism>
<dbReference type="InterPro" id="IPR036291">
    <property type="entry name" value="NAD(P)-bd_dom_sf"/>
</dbReference>
<evidence type="ECO:0000256" key="1">
    <source>
        <dbReference type="ARBA" id="ARBA00005854"/>
    </source>
</evidence>